<proteinExistence type="predicted"/>
<sequence length="437" mass="46722">MITVAARRLILATVLTVTLIGGLAIVWARSTESGRIHITAYFDTTNGVFVNDDVRILGVTVGKIERIEPEPQRAKVSFWVDSKYQIPADVKAVILSPSLVTARAVQLTPAYNAGPTLASNAVIPQERTAVPVEYDAFRQQLKKLTDSLQPTELDGVSRLGSLVNTAADNLRGQGTHIRQSVIELSQTLSALGDHSNDIFGTVKNLATLADVLHGSTEQMMQLNKNLAEVSGILASHPNQISNAVDDFGSAVGDVKGFLAEHRDALGTTSDRLASITTEITNHLDDLKQTLHVAPTTLSNFINIYHPSSGSGNALALNQFSNPITFICGAIQAASRLGAEQAAKLCAQYLAPIIKNRQYNFPPIGLNPFVGTIARPNEVTYSQDSLRPDNVPLQTDPTTLEPPSTRALETSPAEARTADPADGFPGLMAPPGVANEHS</sequence>
<name>A0A7I9YAG6_MYCAL</name>
<comment type="caution">
    <text evidence="4">The sequence shown here is derived from an EMBL/GenBank/DDBJ whole genome shotgun (WGS) entry which is preliminary data.</text>
</comment>
<dbReference type="InterPro" id="IPR005693">
    <property type="entry name" value="Mce"/>
</dbReference>
<dbReference type="InterPro" id="IPR052336">
    <property type="entry name" value="MlaD_Phospholipid_Transporter"/>
</dbReference>
<dbReference type="Proteomes" id="UP000465305">
    <property type="component" value="Unassembled WGS sequence"/>
</dbReference>
<evidence type="ECO:0000259" key="3">
    <source>
        <dbReference type="Pfam" id="PF11887"/>
    </source>
</evidence>
<organism evidence="4 5">
    <name type="scientific">Mycolicibacter algericus</name>
    <name type="common">Mycobacterium algericum</name>
    <dbReference type="NCBI Taxonomy" id="1288388"/>
    <lineage>
        <taxon>Bacteria</taxon>
        <taxon>Bacillati</taxon>
        <taxon>Actinomycetota</taxon>
        <taxon>Actinomycetes</taxon>
        <taxon>Mycobacteriales</taxon>
        <taxon>Mycobacteriaceae</taxon>
        <taxon>Mycolicibacter</taxon>
    </lineage>
</organism>
<protein>
    <submittedName>
        <fullName evidence="4">Mce family protein Mce3D</fullName>
    </submittedName>
</protein>
<dbReference type="PANTHER" id="PTHR33371">
    <property type="entry name" value="INTERMEMBRANE PHOSPHOLIPID TRANSPORT SYSTEM BINDING PROTEIN MLAD-RELATED"/>
    <property type="match status" value="1"/>
</dbReference>
<feature type="region of interest" description="Disordered" evidence="1">
    <location>
        <begin position="380"/>
        <end position="437"/>
    </location>
</feature>
<dbReference type="PANTHER" id="PTHR33371:SF4">
    <property type="entry name" value="INTERMEMBRANE PHOSPHOLIPID TRANSPORT SYSTEM BINDING PROTEIN MLAD"/>
    <property type="match status" value="1"/>
</dbReference>
<feature type="domain" description="Mce/MlaD" evidence="2">
    <location>
        <begin position="36"/>
        <end position="109"/>
    </location>
</feature>
<dbReference type="GO" id="GO:0005576">
    <property type="term" value="C:extracellular region"/>
    <property type="evidence" value="ECO:0007669"/>
    <property type="project" value="TreeGrafter"/>
</dbReference>
<dbReference type="Pfam" id="PF11887">
    <property type="entry name" value="Mce4_CUP1"/>
    <property type="match status" value="1"/>
</dbReference>
<dbReference type="NCBIfam" id="TIGR00996">
    <property type="entry name" value="Mtu_fam_mce"/>
    <property type="match status" value="1"/>
</dbReference>
<evidence type="ECO:0000259" key="2">
    <source>
        <dbReference type="Pfam" id="PF02470"/>
    </source>
</evidence>
<dbReference type="SUPFAM" id="SSF58104">
    <property type="entry name" value="Methyl-accepting chemotaxis protein (MCP) signaling domain"/>
    <property type="match status" value="1"/>
</dbReference>
<evidence type="ECO:0000313" key="4">
    <source>
        <dbReference type="EMBL" id="GFG85617.1"/>
    </source>
</evidence>
<feature type="domain" description="Mammalian cell entry C-terminal" evidence="3">
    <location>
        <begin position="116"/>
        <end position="290"/>
    </location>
</feature>
<dbReference type="AlphaFoldDB" id="A0A7I9YAG6"/>
<feature type="compositionally biased region" description="Polar residues" evidence="1">
    <location>
        <begin position="391"/>
        <end position="401"/>
    </location>
</feature>
<dbReference type="InterPro" id="IPR024516">
    <property type="entry name" value="Mce_C"/>
</dbReference>
<dbReference type="Pfam" id="PF02470">
    <property type="entry name" value="MlaD"/>
    <property type="match status" value="1"/>
</dbReference>
<gene>
    <name evidence="4" type="primary">mce3D</name>
    <name evidence="4" type="ORF">MALGJ_22930</name>
</gene>
<evidence type="ECO:0000313" key="5">
    <source>
        <dbReference type="Proteomes" id="UP000465305"/>
    </source>
</evidence>
<evidence type="ECO:0000256" key="1">
    <source>
        <dbReference type="SAM" id="MobiDB-lite"/>
    </source>
</evidence>
<accession>A0A7I9YAG6</accession>
<dbReference type="EMBL" id="BLKY01000001">
    <property type="protein sequence ID" value="GFG85617.1"/>
    <property type="molecule type" value="Genomic_DNA"/>
</dbReference>
<reference evidence="4 5" key="1">
    <citation type="journal article" date="2019" name="Emerg. Microbes Infect.">
        <title>Comprehensive subspecies identification of 175 nontuberculous mycobacteria species based on 7547 genomic profiles.</title>
        <authorList>
            <person name="Matsumoto Y."/>
            <person name="Kinjo T."/>
            <person name="Motooka D."/>
            <person name="Nabeya D."/>
            <person name="Jung N."/>
            <person name="Uechi K."/>
            <person name="Horii T."/>
            <person name="Iida T."/>
            <person name="Fujita J."/>
            <person name="Nakamura S."/>
        </authorList>
    </citation>
    <scope>NUCLEOTIDE SEQUENCE [LARGE SCALE GENOMIC DNA]</scope>
    <source>
        <strain evidence="4 5">JCM 30723</strain>
    </source>
</reference>
<dbReference type="InterPro" id="IPR003399">
    <property type="entry name" value="Mce/MlaD"/>
</dbReference>